<dbReference type="Proteomes" id="UP000324222">
    <property type="component" value="Unassembled WGS sequence"/>
</dbReference>
<dbReference type="EMBL" id="VSRR010085354">
    <property type="protein sequence ID" value="MPC90725.1"/>
    <property type="molecule type" value="Genomic_DNA"/>
</dbReference>
<keyword evidence="2" id="KW-1185">Reference proteome</keyword>
<organism evidence="1 2">
    <name type="scientific">Portunus trituberculatus</name>
    <name type="common">Swimming crab</name>
    <name type="synonym">Neptunus trituberculatus</name>
    <dbReference type="NCBI Taxonomy" id="210409"/>
    <lineage>
        <taxon>Eukaryota</taxon>
        <taxon>Metazoa</taxon>
        <taxon>Ecdysozoa</taxon>
        <taxon>Arthropoda</taxon>
        <taxon>Crustacea</taxon>
        <taxon>Multicrustacea</taxon>
        <taxon>Malacostraca</taxon>
        <taxon>Eumalacostraca</taxon>
        <taxon>Eucarida</taxon>
        <taxon>Decapoda</taxon>
        <taxon>Pleocyemata</taxon>
        <taxon>Brachyura</taxon>
        <taxon>Eubrachyura</taxon>
        <taxon>Portunoidea</taxon>
        <taxon>Portunidae</taxon>
        <taxon>Portuninae</taxon>
        <taxon>Portunus</taxon>
    </lineage>
</organism>
<evidence type="ECO:0000313" key="1">
    <source>
        <dbReference type="EMBL" id="MPC90725.1"/>
    </source>
</evidence>
<protein>
    <submittedName>
        <fullName evidence="1">Uncharacterized protein</fullName>
    </submittedName>
</protein>
<evidence type="ECO:0000313" key="2">
    <source>
        <dbReference type="Proteomes" id="UP000324222"/>
    </source>
</evidence>
<comment type="caution">
    <text evidence="1">The sequence shown here is derived from an EMBL/GenBank/DDBJ whole genome shotgun (WGS) entry which is preliminary data.</text>
</comment>
<accession>A0A5B7J7M3</accession>
<proteinExistence type="predicted"/>
<name>A0A5B7J7M3_PORTR</name>
<gene>
    <name evidence="1" type="ORF">E2C01_085722</name>
</gene>
<reference evidence="1 2" key="1">
    <citation type="submission" date="2019-05" db="EMBL/GenBank/DDBJ databases">
        <title>Another draft genome of Portunus trituberculatus and its Hox gene families provides insights of decapod evolution.</title>
        <authorList>
            <person name="Jeong J.-H."/>
            <person name="Song I."/>
            <person name="Kim S."/>
            <person name="Choi T."/>
            <person name="Kim D."/>
            <person name="Ryu S."/>
            <person name="Kim W."/>
        </authorList>
    </citation>
    <scope>NUCLEOTIDE SEQUENCE [LARGE SCALE GENOMIC DNA]</scope>
    <source>
        <tissue evidence="1">Muscle</tissue>
    </source>
</reference>
<sequence>MDSPSLLRTRSKGRLSLLTDTGLNATVR</sequence>
<dbReference type="AlphaFoldDB" id="A0A5B7J7M3"/>